<evidence type="ECO:0000256" key="1">
    <source>
        <dbReference type="ARBA" id="ARBA00004651"/>
    </source>
</evidence>
<dbReference type="CDD" id="cd06261">
    <property type="entry name" value="TM_PBP2"/>
    <property type="match status" value="1"/>
</dbReference>
<dbReference type="Proteomes" id="UP000002294">
    <property type="component" value="Chromosome"/>
</dbReference>
<feature type="domain" description="ABC transmembrane type-1" evidence="11">
    <location>
        <begin position="117"/>
        <end position="328"/>
    </location>
</feature>
<dbReference type="PROSITE" id="PS50928">
    <property type="entry name" value="ABC_TM1"/>
    <property type="match status" value="1"/>
</dbReference>
<feature type="transmembrane region" description="Helical" evidence="10">
    <location>
        <begin position="307"/>
        <end position="328"/>
    </location>
</feature>
<keyword evidence="3" id="KW-1003">Cell membrane</keyword>
<feature type="transmembrane region" description="Helical" evidence="10">
    <location>
        <begin position="56"/>
        <end position="78"/>
    </location>
</feature>
<dbReference type="RefSeq" id="WP_015777424.1">
    <property type="nucleotide sequence ID" value="NC_013171.1"/>
</dbReference>
<sequence>MDNILSLNKKLKLEDFDLSSDDFDLASESQKENFISKAPSTSYFQDAKRRLKANKVAMVSLAFLIIIFIFAFLGPLFVEGDYTTQFRGDENLFPCWKYPFGTDKLGRNIMVRTMYGTRVSLIVGVFASLIVLIIGTIYGSISGYFGGKVDAVMMRILDLIYSIPDVLVVILLSIGISQPLKSYVNSSTSDFAKKIGVLGPALISIFIAFALLYWVGTARIIRGQVLMLKKQEFVTAVEALGGSKRRVIRRHLFPNCIGQVIVMTAMQIPSAIFLESFLSFLGIGVSVPMTSLGALAADALGGIYSYAYRLIIPSLILSLMILSLNLFADGLRDALDPRLKK</sequence>
<dbReference type="InterPro" id="IPR035906">
    <property type="entry name" value="MetI-like_sf"/>
</dbReference>
<accession>C7RGA2</accession>
<evidence type="ECO:0000256" key="4">
    <source>
        <dbReference type="ARBA" id="ARBA00022692"/>
    </source>
</evidence>
<reference evidence="12 13" key="1">
    <citation type="journal article" date="2009" name="Stand. Genomic Sci.">
        <title>Complete genome sequence of Anaerococcus prevotii type strain (PC1).</title>
        <authorList>
            <person name="Labutti K."/>
            <person name="Pukall R."/>
            <person name="Steenblock K."/>
            <person name="Glavina Del Rio T."/>
            <person name="Tice H."/>
            <person name="Copeland A."/>
            <person name="Cheng J.F."/>
            <person name="Lucas S."/>
            <person name="Chen F."/>
            <person name="Nolan M."/>
            <person name="Bruce D."/>
            <person name="Goodwin L."/>
            <person name="Pitluck S."/>
            <person name="Ivanova N."/>
            <person name="Mavromatis K."/>
            <person name="Ovchinnikova G."/>
            <person name="Pati A."/>
            <person name="Chen A."/>
            <person name="Palaniappan K."/>
            <person name="Land M."/>
            <person name="Hauser L."/>
            <person name="Chang Y.J."/>
            <person name="Jeffries C.D."/>
            <person name="Chain P."/>
            <person name="Saunders E."/>
            <person name="Brettin T."/>
            <person name="Detter J.C."/>
            <person name="Han C."/>
            <person name="Goker M."/>
            <person name="Bristow J."/>
            <person name="Eisen J.A."/>
            <person name="Markowitz V."/>
            <person name="Hugenholtz P."/>
            <person name="Kyrpides N.C."/>
            <person name="Klenk H.P."/>
            <person name="Lapidus A."/>
        </authorList>
    </citation>
    <scope>NUCLEOTIDE SEQUENCE [LARGE SCALE GENOMIC DNA]</scope>
    <source>
        <strain evidence="13">ATCC 9321 / DSM 20548 / JCM 6508 / NCTC 11806 / PC1</strain>
    </source>
</reference>
<evidence type="ECO:0000256" key="8">
    <source>
        <dbReference type="ARBA" id="ARBA00023136"/>
    </source>
</evidence>
<evidence type="ECO:0000256" key="6">
    <source>
        <dbReference type="ARBA" id="ARBA00022927"/>
    </source>
</evidence>
<feature type="transmembrane region" description="Helical" evidence="10">
    <location>
        <begin position="197"/>
        <end position="221"/>
    </location>
</feature>
<protein>
    <submittedName>
        <fullName evidence="12">Binding-protein-dependent transport systems inner membrane component</fullName>
    </submittedName>
</protein>
<evidence type="ECO:0000256" key="2">
    <source>
        <dbReference type="ARBA" id="ARBA00022448"/>
    </source>
</evidence>
<keyword evidence="6" id="KW-0653">Protein transport</keyword>
<keyword evidence="2 10" id="KW-0813">Transport</keyword>
<organism evidence="12 13">
    <name type="scientific">Anaerococcus prevotii (strain ATCC 9321 / DSM 20548 / JCM 6508 / NCTC 11806 / PC1)</name>
    <name type="common">Peptostreptococcus prevotii</name>
    <name type="synonym">Peptococcus prevotii</name>
    <dbReference type="NCBI Taxonomy" id="525919"/>
    <lineage>
        <taxon>Bacteria</taxon>
        <taxon>Bacillati</taxon>
        <taxon>Bacillota</taxon>
        <taxon>Tissierellia</taxon>
        <taxon>Tissierellales</taxon>
        <taxon>Peptoniphilaceae</taxon>
        <taxon>Anaerococcus</taxon>
    </lineage>
</organism>
<evidence type="ECO:0000256" key="7">
    <source>
        <dbReference type="ARBA" id="ARBA00022989"/>
    </source>
</evidence>
<keyword evidence="13" id="KW-1185">Reference proteome</keyword>
<dbReference type="AlphaFoldDB" id="C7RGA2"/>
<dbReference type="GO" id="GO:0015031">
    <property type="term" value="P:protein transport"/>
    <property type="evidence" value="ECO:0007669"/>
    <property type="project" value="UniProtKB-KW"/>
</dbReference>
<dbReference type="Gene3D" id="1.10.3720.10">
    <property type="entry name" value="MetI-like"/>
    <property type="match status" value="1"/>
</dbReference>
<keyword evidence="5" id="KW-0571">Peptide transport</keyword>
<proteinExistence type="inferred from homology"/>
<dbReference type="PANTHER" id="PTHR43386:SF24">
    <property type="entry name" value="OLIGOPEPTIDE TRANSPORT SYSTEM PERMEASE PROTEIN AMID"/>
    <property type="match status" value="1"/>
</dbReference>
<dbReference type="GO" id="GO:0055085">
    <property type="term" value="P:transmembrane transport"/>
    <property type="evidence" value="ECO:0007669"/>
    <property type="project" value="InterPro"/>
</dbReference>
<dbReference type="InterPro" id="IPR025966">
    <property type="entry name" value="OppC_N"/>
</dbReference>
<evidence type="ECO:0000256" key="9">
    <source>
        <dbReference type="ARBA" id="ARBA00024202"/>
    </source>
</evidence>
<dbReference type="GO" id="GO:0015833">
    <property type="term" value="P:peptide transport"/>
    <property type="evidence" value="ECO:0007669"/>
    <property type="project" value="UniProtKB-KW"/>
</dbReference>
<dbReference type="EMBL" id="CP001708">
    <property type="protein sequence ID" value="ACV28513.1"/>
    <property type="molecule type" value="Genomic_DNA"/>
</dbReference>
<evidence type="ECO:0000256" key="3">
    <source>
        <dbReference type="ARBA" id="ARBA00022475"/>
    </source>
</evidence>
<evidence type="ECO:0000313" key="12">
    <source>
        <dbReference type="EMBL" id="ACV28513.1"/>
    </source>
</evidence>
<dbReference type="STRING" id="525919.Apre_0466"/>
<name>C7RGA2_ANAPD</name>
<dbReference type="KEGG" id="apr:Apre_0466"/>
<dbReference type="PANTHER" id="PTHR43386">
    <property type="entry name" value="OLIGOPEPTIDE TRANSPORT SYSTEM PERMEASE PROTEIN APPC"/>
    <property type="match status" value="1"/>
</dbReference>
<evidence type="ECO:0000259" key="11">
    <source>
        <dbReference type="PROSITE" id="PS50928"/>
    </source>
</evidence>
<feature type="transmembrane region" description="Helical" evidence="10">
    <location>
        <begin position="121"/>
        <end position="147"/>
    </location>
</feature>
<dbReference type="Pfam" id="PF00528">
    <property type="entry name" value="BPD_transp_1"/>
    <property type="match status" value="1"/>
</dbReference>
<dbReference type="InterPro" id="IPR050366">
    <property type="entry name" value="BP-dependent_transpt_permease"/>
</dbReference>
<dbReference type="SUPFAM" id="SSF161098">
    <property type="entry name" value="MetI-like"/>
    <property type="match status" value="1"/>
</dbReference>
<keyword evidence="7 10" id="KW-1133">Transmembrane helix</keyword>
<feature type="transmembrane region" description="Helical" evidence="10">
    <location>
        <begin position="280"/>
        <end position="300"/>
    </location>
</feature>
<gene>
    <name evidence="12" type="ordered locus">Apre_0466</name>
</gene>
<evidence type="ECO:0000256" key="10">
    <source>
        <dbReference type="RuleBase" id="RU363032"/>
    </source>
</evidence>
<dbReference type="eggNOG" id="COG1173">
    <property type="taxonomic scope" value="Bacteria"/>
</dbReference>
<evidence type="ECO:0000313" key="13">
    <source>
        <dbReference type="Proteomes" id="UP000002294"/>
    </source>
</evidence>
<evidence type="ECO:0000256" key="5">
    <source>
        <dbReference type="ARBA" id="ARBA00022856"/>
    </source>
</evidence>
<dbReference type="Pfam" id="PF12911">
    <property type="entry name" value="OppC_N"/>
    <property type="match status" value="1"/>
</dbReference>
<keyword evidence="8 10" id="KW-0472">Membrane</keyword>
<dbReference type="HOGENOM" id="CLU_028518_1_0_9"/>
<dbReference type="GO" id="GO:0005886">
    <property type="term" value="C:plasma membrane"/>
    <property type="evidence" value="ECO:0007669"/>
    <property type="project" value="UniProtKB-SubCell"/>
</dbReference>
<comment type="subcellular location">
    <subcellularLocation>
        <location evidence="1 10">Cell membrane</location>
        <topology evidence="1 10">Multi-pass membrane protein</topology>
    </subcellularLocation>
</comment>
<feature type="transmembrane region" description="Helical" evidence="10">
    <location>
        <begin position="159"/>
        <end position="177"/>
    </location>
</feature>
<dbReference type="InterPro" id="IPR000515">
    <property type="entry name" value="MetI-like"/>
</dbReference>
<comment type="similarity">
    <text evidence="9">Belongs to the binding-protein-dependent transport system permease family. OppBC subfamily.</text>
</comment>
<dbReference type="OrthoDB" id="9783218at2"/>
<keyword evidence="4 10" id="KW-0812">Transmembrane</keyword>